<sequence length="39" mass="4736">MEKVSYKRRGLKEKKKQTESQIEEKVHLGQCFFNLFSLF</sequence>
<evidence type="ECO:0000313" key="1">
    <source>
        <dbReference type="EMBL" id="EIQ82602.1"/>
    </source>
</evidence>
<gene>
    <name evidence="1" type="ORF">SCAZ3_09585</name>
</gene>
<proteinExistence type="predicted"/>
<dbReference type="EMBL" id="AIDX01000001">
    <property type="protein sequence ID" value="EIQ82602.1"/>
    <property type="molecule type" value="Genomic_DNA"/>
</dbReference>
<comment type="caution">
    <text evidence="1">The sequence shown here is derived from an EMBL/GenBank/DDBJ whole genome shotgun (WGS) entry which is preliminary data.</text>
</comment>
<protein>
    <submittedName>
        <fullName evidence="1">Uncharacterized protein</fullName>
    </submittedName>
</protein>
<evidence type="ECO:0000313" key="2">
    <source>
        <dbReference type="Proteomes" id="UP000004423"/>
    </source>
</evidence>
<dbReference type="AlphaFoldDB" id="A0AAV3FU21"/>
<organism evidence="1 2">
    <name type="scientific">Streptococcus canis FSL Z3-227</name>
    <dbReference type="NCBI Taxonomy" id="482234"/>
    <lineage>
        <taxon>Bacteria</taxon>
        <taxon>Bacillati</taxon>
        <taxon>Bacillota</taxon>
        <taxon>Bacilli</taxon>
        <taxon>Lactobacillales</taxon>
        <taxon>Streptococcaceae</taxon>
        <taxon>Streptococcus</taxon>
    </lineage>
</organism>
<dbReference type="Proteomes" id="UP000004423">
    <property type="component" value="Unassembled WGS sequence"/>
</dbReference>
<accession>A0AAV3FU21</accession>
<reference evidence="1 2" key="1">
    <citation type="journal article" date="2012" name="PLoS ONE">
        <title>Gene Repertoire Evolution of Streptococcus pyogenes Inferred from Phylogenomic Analysis with Streptococcus canis and Streptococcus dysgalactiae.</title>
        <authorList>
            <person name="Lefebure T."/>
            <person name="Richards V.P."/>
            <person name="Lang P."/>
            <person name="Pavinski-Bitar P."/>
            <person name="Stanhope M.J."/>
        </authorList>
    </citation>
    <scope>NUCLEOTIDE SEQUENCE [LARGE SCALE GENOMIC DNA]</scope>
    <source>
        <strain evidence="1 2">FSL Z3-227</strain>
    </source>
</reference>
<name>A0AAV3FU21_STRCB</name>